<evidence type="ECO:0000259" key="6">
    <source>
        <dbReference type="PROSITE" id="PS50977"/>
    </source>
</evidence>
<evidence type="ECO:0000256" key="5">
    <source>
        <dbReference type="PROSITE-ProRule" id="PRU00335"/>
    </source>
</evidence>
<dbReference type="STRING" id="1804984.AYM40_12450"/>
<evidence type="ECO:0000256" key="1">
    <source>
        <dbReference type="ARBA" id="ARBA00022491"/>
    </source>
</evidence>
<dbReference type="Pfam" id="PF00440">
    <property type="entry name" value="TetR_N"/>
    <property type="match status" value="1"/>
</dbReference>
<evidence type="ECO:0000313" key="8">
    <source>
        <dbReference type="Proteomes" id="UP000076852"/>
    </source>
</evidence>
<protein>
    <submittedName>
        <fullName evidence="7">TetR family transcriptional regulator</fullName>
    </submittedName>
</protein>
<dbReference type="AlphaFoldDB" id="A0A160FL45"/>
<dbReference type="GO" id="GO:0003677">
    <property type="term" value="F:DNA binding"/>
    <property type="evidence" value="ECO:0007669"/>
    <property type="project" value="UniProtKB-UniRule"/>
</dbReference>
<dbReference type="PANTHER" id="PTHR30055:SF222">
    <property type="entry name" value="REGULATORY PROTEIN"/>
    <property type="match status" value="1"/>
</dbReference>
<dbReference type="OrthoDB" id="63332at2"/>
<dbReference type="InterPro" id="IPR009057">
    <property type="entry name" value="Homeodomain-like_sf"/>
</dbReference>
<feature type="domain" description="HTH tetR-type" evidence="6">
    <location>
        <begin position="7"/>
        <end position="66"/>
    </location>
</feature>
<dbReference type="Gene3D" id="1.10.357.10">
    <property type="entry name" value="Tetracycline Repressor, domain 2"/>
    <property type="match status" value="1"/>
</dbReference>
<dbReference type="PRINTS" id="PR00455">
    <property type="entry name" value="HTHTETR"/>
</dbReference>
<dbReference type="InterPro" id="IPR001647">
    <property type="entry name" value="HTH_TetR"/>
</dbReference>
<keyword evidence="1" id="KW-0678">Repressor</keyword>
<dbReference type="EMBL" id="CP014578">
    <property type="protein sequence ID" value="ANB73082.1"/>
    <property type="molecule type" value="Genomic_DNA"/>
</dbReference>
<organism evidence="7 8">
    <name type="scientific">Paraburkholderia phytofirmans OLGA172</name>
    <dbReference type="NCBI Taxonomy" id="1417228"/>
    <lineage>
        <taxon>Bacteria</taxon>
        <taxon>Pseudomonadati</taxon>
        <taxon>Pseudomonadota</taxon>
        <taxon>Betaproteobacteria</taxon>
        <taxon>Burkholderiales</taxon>
        <taxon>Burkholderiaceae</taxon>
        <taxon>Paraburkholderia</taxon>
    </lineage>
</organism>
<keyword evidence="4" id="KW-0804">Transcription</keyword>
<gene>
    <name evidence="7" type="ORF">AYM40_12450</name>
</gene>
<feature type="DNA-binding region" description="H-T-H motif" evidence="5">
    <location>
        <begin position="29"/>
        <end position="48"/>
    </location>
</feature>
<accession>A0A160FL45</accession>
<evidence type="ECO:0000313" key="7">
    <source>
        <dbReference type="EMBL" id="ANB73082.1"/>
    </source>
</evidence>
<dbReference type="PROSITE" id="PS50977">
    <property type="entry name" value="HTH_TETR_2"/>
    <property type="match status" value="1"/>
</dbReference>
<keyword evidence="8" id="KW-1185">Reference proteome</keyword>
<sequence length="189" mass="21149">MARPLSPEKHNALLMSATQAVAEQGVQATTASIARGASVAEGTLFTYFENKEVLFQEVYLHLKRSLAETVMPDYPDEADYRQRMEHVFQRYVSWGLSNAAGRFAVARLSASGHILDETRARGMEAFLAVSRMMEAGVRDGVLVDAPIAFLSSVIEHIADTTIEYVNRYPEDAERHRALGFRVLWRAITE</sequence>
<reference evidence="7 8" key="1">
    <citation type="journal article" date="2016" name="Gene">
        <title>PacBio SMRT assembly of a complex multi-replicon genome reveals chlorocatechol degradative operon in a region of genome plasticity.</title>
        <authorList>
            <person name="Ricker N."/>
            <person name="Shen S.Y."/>
            <person name="Goordial J."/>
            <person name="Jin S."/>
            <person name="Fulthorpe R.R."/>
        </authorList>
    </citation>
    <scope>NUCLEOTIDE SEQUENCE [LARGE SCALE GENOMIC DNA]</scope>
    <source>
        <strain evidence="7 8">OLGA172</strain>
    </source>
</reference>
<dbReference type="Proteomes" id="UP000076852">
    <property type="component" value="Chromosome 1"/>
</dbReference>
<dbReference type="KEGG" id="buz:AYM40_12450"/>
<name>A0A160FL45_9BURK</name>
<dbReference type="InterPro" id="IPR050109">
    <property type="entry name" value="HTH-type_TetR-like_transc_reg"/>
</dbReference>
<keyword evidence="3 5" id="KW-0238">DNA-binding</keyword>
<dbReference type="RefSeq" id="WP_063496487.1">
    <property type="nucleotide sequence ID" value="NZ_CP014578.1"/>
</dbReference>
<dbReference type="PROSITE" id="PS01081">
    <property type="entry name" value="HTH_TETR_1"/>
    <property type="match status" value="1"/>
</dbReference>
<dbReference type="SUPFAM" id="SSF46689">
    <property type="entry name" value="Homeodomain-like"/>
    <property type="match status" value="1"/>
</dbReference>
<evidence type="ECO:0000256" key="4">
    <source>
        <dbReference type="ARBA" id="ARBA00023163"/>
    </source>
</evidence>
<proteinExistence type="predicted"/>
<dbReference type="InterPro" id="IPR023772">
    <property type="entry name" value="DNA-bd_HTH_TetR-type_CS"/>
</dbReference>
<evidence type="ECO:0000256" key="3">
    <source>
        <dbReference type="ARBA" id="ARBA00023125"/>
    </source>
</evidence>
<keyword evidence="2" id="KW-0805">Transcription regulation</keyword>
<evidence type="ECO:0000256" key="2">
    <source>
        <dbReference type="ARBA" id="ARBA00023015"/>
    </source>
</evidence>
<dbReference type="PANTHER" id="PTHR30055">
    <property type="entry name" value="HTH-TYPE TRANSCRIPTIONAL REGULATOR RUTR"/>
    <property type="match status" value="1"/>
</dbReference>